<feature type="compositionally biased region" description="Basic and acidic residues" evidence="1">
    <location>
        <begin position="12"/>
        <end position="31"/>
    </location>
</feature>
<evidence type="ECO:0000313" key="3">
    <source>
        <dbReference type="Proteomes" id="UP000314294"/>
    </source>
</evidence>
<name>A0A4Z2GEX2_9TELE</name>
<dbReference type="AlphaFoldDB" id="A0A4Z2GEX2"/>
<feature type="compositionally biased region" description="Basic and acidic residues" evidence="1">
    <location>
        <begin position="49"/>
        <end position="66"/>
    </location>
</feature>
<evidence type="ECO:0000256" key="1">
    <source>
        <dbReference type="SAM" id="MobiDB-lite"/>
    </source>
</evidence>
<dbReference type="Proteomes" id="UP000314294">
    <property type="component" value="Unassembled WGS sequence"/>
</dbReference>
<keyword evidence="3" id="KW-1185">Reference proteome</keyword>
<comment type="caution">
    <text evidence="2">The sequence shown here is derived from an EMBL/GenBank/DDBJ whole genome shotgun (WGS) entry which is preliminary data.</text>
</comment>
<feature type="region of interest" description="Disordered" evidence="1">
    <location>
        <begin position="1"/>
        <end position="33"/>
    </location>
</feature>
<feature type="region of interest" description="Disordered" evidence="1">
    <location>
        <begin position="47"/>
        <end position="86"/>
    </location>
</feature>
<evidence type="ECO:0000313" key="2">
    <source>
        <dbReference type="EMBL" id="TNN51443.1"/>
    </source>
</evidence>
<dbReference type="EMBL" id="SRLO01000582">
    <property type="protein sequence ID" value="TNN51443.1"/>
    <property type="molecule type" value="Genomic_DNA"/>
</dbReference>
<protein>
    <submittedName>
        <fullName evidence="2">Uncharacterized protein</fullName>
    </submittedName>
</protein>
<sequence>MEDASSRIQRASRPEPLHRETIPPRHSRPEPFSRGFFLLRWRPNMIKAGTDREGQTEEDTVSRRWMEPSSHIRRLSVRPTGYRADG</sequence>
<reference evidence="2 3" key="1">
    <citation type="submission" date="2019-03" db="EMBL/GenBank/DDBJ databases">
        <title>First draft genome of Liparis tanakae, snailfish: a comprehensive survey of snailfish specific genes.</title>
        <authorList>
            <person name="Kim W."/>
            <person name="Song I."/>
            <person name="Jeong J.-H."/>
            <person name="Kim D."/>
            <person name="Kim S."/>
            <person name="Ryu S."/>
            <person name="Song J.Y."/>
            <person name="Lee S.K."/>
        </authorList>
    </citation>
    <scope>NUCLEOTIDE SEQUENCE [LARGE SCALE GENOMIC DNA]</scope>
    <source>
        <tissue evidence="2">Muscle</tissue>
    </source>
</reference>
<accession>A0A4Z2GEX2</accession>
<gene>
    <name evidence="2" type="ORF">EYF80_038355</name>
</gene>
<proteinExistence type="predicted"/>
<organism evidence="2 3">
    <name type="scientific">Liparis tanakae</name>
    <name type="common">Tanaka's snailfish</name>
    <dbReference type="NCBI Taxonomy" id="230148"/>
    <lineage>
        <taxon>Eukaryota</taxon>
        <taxon>Metazoa</taxon>
        <taxon>Chordata</taxon>
        <taxon>Craniata</taxon>
        <taxon>Vertebrata</taxon>
        <taxon>Euteleostomi</taxon>
        <taxon>Actinopterygii</taxon>
        <taxon>Neopterygii</taxon>
        <taxon>Teleostei</taxon>
        <taxon>Neoteleostei</taxon>
        <taxon>Acanthomorphata</taxon>
        <taxon>Eupercaria</taxon>
        <taxon>Perciformes</taxon>
        <taxon>Cottioidei</taxon>
        <taxon>Cottales</taxon>
        <taxon>Liparidae</taxon>
        <taxon>Liparis</taxon>
    </lineage>
</organism>